<feature type="region of interest" description="Disordered" evidence="1">
    <location>
        <begin position="428"/>
        <end position="456"/>
    </location>
</feature>
<name>A0A108E3X1_9BURK</name>
<proteinExistence type="predicted"/>
<gene>
    <name evidence="4" type="ORF">WT83_31375</name>
</gene>
<dbReference type="EMBL" id="LPLZ01000092">
    <property type="protein sequence ID" value="KWN04105.1"/>
    <property type="molecule type" value="Genomic_DNA"/>
</dbReference>
<dbReference type="Proteomes" id="UP000068016">
    <property type="component" value="Unassembled WGS sequence"/>
</dbReference>
<evidence type="ECO:0000259" key="2">
    <source>
        <dbReference type="Pfam" id="PF11678"/>
    </source>
</evidence>
<dbReference type="Pfam" id="PF24322">
    <property type="entry name" value="Tle3"/>
    <property type="match status" value="1"/>
</dbReference>
<feature type="domain" description="Antibacterial effector protein Tle3 C-terminal" evidence="2">
    <location>
        <begin position="553"/>
        <end position="711"/>
    </location>
</feature>
<accession>A0A108E3X1</accession>
<reference evidence="4 5" key="1">
    <citation type="submission" date="2015-11" db="EMBL/GenBank/DDBJ databases">
        <title>Expanding the genomic diversity of Burkholderia species for the development of highly accurate diagnostics.</title>
        <authorList>
            <person name="Sahl J."/>
            <person name="Keim P."/>
            <person name="Wagner D."/>
        </authorList>
    </citation>
    <scope>NUCLEOTIDE SEQUENCE [LARGE SCALE GENOMIC DNA]</scope>
    <source>
        <strain evidence="4 5">MSMB793WGS</strain>
    </source>
</reference>
<dbReference type="Pfam" id="PF11678">
    <property type="entry name" value="Tle3_C"/>
    <property type="match status" value="1"/>
</dbReference>
<feature type="domain" description="T6SS Tle3 phospholipase effector alpha/beta" evidence="3">
    <location>
        <begin position="38"/>
        <end position="391"/>
    </location>
</feature>
<protein>
    <recommendedName>
        <fullName evidence="6">DUF3274 domain-containing protein</fullName>
    </recommendedName>
</protein>
<sequence length="729" mass="80316">MSDTTTSSPRVVGERQAILNCNRPQDACVNTDVQNRFPCTTILIHGVNDLGTDFGTVEGGLCEGLNDRLGRTDFKGADYSHGRMANDPSMVSVADMMKNMDDVIYRRQESADTKSPLIPFYWGLRVGKEDLPRDPNQETVNGQYVDRFGNRLDEHRARNGGFFANATNNIPDMFDSNFKGGMMTKVLDRMQGDPTHPLREAENRHYMLLAARRLAALVRQIRLIDPDGTVNIIAHSQGTLISLLAQAYLVDGLVPNQCGPADRPADTLVLIDSPYSLSEEFMDRLLQRGDQQQTTYARAKTLANLAQYVASGKYPTPSLDRLKYMPGCDNFGITGPTWDPEQATRVTGLQGNEYVVFAERDNRGKVYMYFSPEDATVGLRGVNGMGCSGLPDFVDVCAAQPGSKPEKINLLSAAFRQRVFTRRLRQGKPVQVGTPPGTFTMREEGETSHGLPSGFTTWVKSTQTTVGTERYINGEALTPPFDPEMEGNVLPGTEATPLSKKNRGEHAPGKQSIDQLEAEIALSTNSGAGALQNVPAQVIDWPTSEDGKLPTAAEVETSLNAGKDPDDQCKVRRIVSTVPPSPGRIVVYRQETLNEAKVRLMNNHLAESSYHSAVMSGRRNHRCATAFDVSLGQARALDDPDWATLLRALADWRTSMSKIDKLTKAHTTLDEQTLRIVRANCEYYAQGDFPAEDVVPKTFPPGVVSETIAMRNDEIHKQVQARSPHPMHG</sequence>
<organism evidence="4 5">
    <name type="scientific">Burkholderia territorii</name>
    <dbReference type="NCBI Taxonomy" id="1503055"/>
    <lineage>
        <taxon>Bacteria</taxon>
        <taxon>Pseudomonadati</taxon>
        <taxon>Pseudomonadota</taxon>
        <taxon>Betaproteobacteria</taxon>
        <taxon>Burkholderiales</taxon>
        <taxon>Burkholderiaceae</taxon>
        <taxon>Burkholderia</taxon>
        <taxon>Burkholderia cepacia complex</taxon>
    </lineage>
</organism>
<dbReference type="RefSeq" id="WP_060348888.1">
    <property type="nucleotide sequence ID" value="NZ_LPLZ01000092.1"/>
</dbReference>
<evidence type="ECO:0008006" key="6">
    <source>
        <dbReference type="Google" id="ProtNLM"/>
    </source>
</evidence>
<evidence type="ECO:0000313" key="4">
    <source>
        <dbReference type="EMBL" id="KWN04105.1"/>
    </source>
</evidence>
<dbReference type="AlphaFoldDB" id="A0A108E3X1"/>
<evidence type="ECO:0000259" key="3">
    <source>
        <dbReference type="Pfam" id="PF24322"/>
    </source>
</evidence>
<evidence type="ECO:0000313" key="5">
    <source>
        <dbReference type="Proteomes" id="UP000068016"/>
    </source>
</evidence>
<comment type="caution">
    <text evidence="4">The sequence shown here is derived from an EMBL/GenBank/DDBJ whole genome shotgun (WGS) entry which is preliminary data.</text>
</comment>
<dbReference type="Gene3D" id="3.40.50.1820">
    <property type="entry name" value="alpha/beta hydrolase"/>
    <property type="match status" value="1"/>
</dbReference>
<dbReference type="InterPro" id="IPR056221">
    <property type="entry name" value="Tle3_ab_dom"/>
</dbReference>
<dbReference type="InterPro" id="IPR021692">
    <property type="entry name" value="Tle3_C"/>
</dbReference>
<dbReference type="SUPFAM" id="SSF53474">
    <property type="entry name" value="alpha/beta-Hydrolases"/>
    <property type="match status" value="1"/>
</dbReference>
<feature type="region of interest" description="Disordered" evidence="1">
    <location>
        <begin position="488"/>
        <end position="512"/>
    </location>
</feature>
<evidence type="ECO:0000256" key="1">
    <source>
        <dbReference type="SAM" id="MobiDB-lite"/>
    </source>
</evidence>
<dbReference type="InterPro" id="IPR029058">
    <property type="entry name" value="AB_hydrolase_fold"/>
</dbReference>